<keyword evidence="3" id="KW-1185">Reference proteome</keyword>
<evidence type="ECO:0000313" key="3">
    <source>
        <dbReference type="Proteomes" id="UP001231109"/>
    </source>
</evidence>
<gene>
    <name evidence="2" type="ORF">ORJ04_04885</name>
</gene>
<reference evidence="2 3" key="1">
    <citation type="submission" date="2022-11" db="EMBL/GenBank/DDBJ databases">
        <title>Viruses from the air-sea interface of a natural surface slick.</title>
        <authorList>
            <person name="Rahlff J."/>
            <person name="Holmfeldt K."/>
        </authorList>
    </citation>
    <scope>NUCLEOTIDE SEQUENCE [LARGE SCALE GENOMIC DNA]</scope>
    <source>
        <strain evidence="2 3">SMS4</strain>
    </source>
</reference>
<evidence type="ECO:0000313" key="2">
    <source>
        <dbReference type="EMBL" id="MDP5135285.1"/>
    </source>
</evidence>
<comment type="caution">
    <text evidence="2">The sequence shown here is derived from an EMBL/GenBank/DDBJ whole genome shotgun (WGS) entry which is preliminary data.</text>
</comment>
<dbReference type="EMBL" id="JAPJDZ010000007">
    <property type="protein sequence ID" value="MDP5135285.1"/>
    <property type="molecule type" value="Genomic_DNA"/>
</dbReference>
<organism evidence="2 3">
    <name type="scientific">Rheinheimera baltica</name>
    <dbReference type="NCBI Taxonomy" id="67576"/>
    <lineage>
        <taxon>Bacteria</taxon>
        <taxon>Pseudomonadati</taxon>
        <taxon>Pseudomonadota</taxon>
        <taxon>Gammaproteobacteria</taxon>
        <taxon>Chromatiales</taxon>
        <taxon>Chromatiaceae</taxon>
        <taxon>Rheinheimera</taxon>
    </lineage>
</organism>
<feature type="signal peptide" evidence="1">
    <location>
        <begin position="1"/>
        <end position="18"/>
    </location>
</feature>
<protein>
    <submittedName>
        <fullName evidence="2">AraC family transcriptional regulator</fullName>
    </submittedName>
</protein>
<name>A0ABT9HWU0_9GAMM</name>
<proteinExistence type="predicted"/>
<accession>A0ABT9HWU0</accession>
<feature type="chain" id="PRO_5046981960" evidence="1">
    <location>
        <begin position="19"/>
        <end position="169"/>
    </location>
</feature>
<evidence type="ECO:0000256" key="1">
    <source>
        <dbReference type="SAM" id="SignalP"/>
    </source>
</evidence>
<dbReference type="Proteomes" id="UP001231109">
    <property type="component" value="Unassembled WGS sequence"/>
</dbReference>
<dbReference type="RefSeq" id="WP_027670500.1">
    <property type="nucleotide sequence ID" value="NZ_JAPJDY010000008.1"/>
</dbReference>
<keyword evidence="1" id="KW-0732">Signal</keyword>
<sequence>MRTLFLTGLLWLSMLASAETEPVNTQLEQLKQQVIQLNRELFLLEEELLFPPETQLAVYLSADMGQFFQLDSVELILNDKPVEAHLYTTQQWDALKRGAIQPLFKGNVKAGEHNLTAVFIGKGPDNRDYRRAVSYPFTKAEEAVLLELQIKDRSSDYQPDFIVQPWSND</sequence>